<proteinExistence type="predicted"/>
<gene>
    <name evidence="3" type="ORF">Srubr_25870</name>
</gene>
<dbReference type="InterPro" id="IPR003018">
    <property type="entry name" value="GAF"/>
</dbReference>
<dbReference type="GO" id="GO:0016301">
    <property type="term" value="F:kinase activity"/>
    <property type="evidence" value="ECO:0007669"/>
    <property type="project" value="UniProtKB-KW"/>
</dbReference>
<protein>
    <submittedName>
        <fullName evidence="3">Histidine kinase</fullName>
    </submittedName>
</protein>
<dbReference type="SUPFAM" id="SSF55781">
    <property type="entry name" value="GAF domain-like"/>
    <property type="match status" value="1"/>
</dbReference>
<dbReference type="PANTHER" id="PTHR43102">
    <property type="entry name" value="SLR1143 PROTEIN"/>
    <property type="match status" value="1"/>
</dbReference>
<evidence type="ECO:0000313" key="4">
    <source>
        <dbReference type="Proteomes" id="UP000646738"/>
    </source>
</evidence>
<dbReference type="PANTHER" id="PTHR43102:SF2">
    <property type="entry name" value="GAF DOMAIN-CONTAINING PROTEIN"/>
    <property type="match status" value="1"/>
</dbReference>
<dbReference type="EMBL" id="BNEA01000010">
    <property type="protein sequence ID" value="GHI52741.1"/>
    <property type="molecule type" value="Genomic_DNA"/>
</dbReference>
<name>A0ABQ3RA66_STRRR</name>
<sequence>MNLPPLPARQPDSPTLPLHARSPHNTAVSLSPVAQATELAQRSRVIDRLGLPTEAHPAFDEIARQLSERTGFLYGIVNVILERQNLVGLHQPPPGSGYVILGRTMELDHGWCPEVMNRRKALPLPDVYASPRFASNPVVDAAGIRAYFGVPLITDDGTCIGTACVIDPEKRPQKDARRTQNTVKELAREILALPAGSSGR</sequence>
<dbReference type="Pfam" id="PF01590">
    <property type="entry name" value="GAF"/>
    <property type="match status" value="1"/>
</dbReference>
<organism evidence="3 4">
    <name type="scientific">Streptomyces rubradiris</name>
    <name type="common">Streptomyces achromogenes subsp. rubradiris</name>
    <dbReference type="NCBI Taxonomy" id="285531"/>
    <lineage>
        <taxon>Bacteria</taxon>
        <taxon>Bacillati</taxon>
        <taxon>Actinomycetota</taxon>
        <taxon>Actinomycetes</taxon>
        <taxon>Kitasatosporales</taxon>
        <taxon>Streptomycetaceae</taxon>
        <taxon>Streptomyces</taxon>
    </lineage>
</organism>
<evidence type="ECO:0000313" key="3">
    <source>
        <dbReference type="EMBL" id="GHI52741.1"/>
    </source>
</evidence>
<comment type="caution">
    <text evidence="3">The sequence shown here is derived from an EMBL/GenBank/DDBJ whole genome shotgun (WGS) entry which is preliminary data.</text>
</comment>
<evidence type="ECO:0000259" key="2">
    <source>
        <dbReference type="Pfam" id="PF01590"/>
    </source>
</evidence>
<dbReference type="Proteomes" id="UP000646738">
    <property type="component" value="Unassembled WGS sequence"/>
</dbReference>
<dbReference type="RefSeq" id="WP_189998235.1">
    <property type="nucleotide sequence ID" value="NZ_BNCB01000020.1"/>
</dbReference>
<keyword evidence="3" id="KW-0808">Transferase</keyword>
<dbReference type="Gene3D" id="3.30.450.40">
    <property type="match status" value="1"/>
</dbReference>
<keyword evidence="3" id="KW-0418">Kinase</keyword>
<evidence type="ECO:0000256" key="1">
    <source>
        <dbReference type="SAM" id="MobiDB-lite"/>
    </source>
</evidence>
<keyword evidence="4" id="KW-1185">Reference proteome</keyword>
<accession>A0ABQ3RA66</accession>
<dbReference type="InterPro" id="IPR029016">
    <property type="entry name" value="GAF-like_dom_sf"/>
</dbReference>
<feature type="domain" description="GAF" evidence="2">
    <location>
        <begin position="56"/>
        <end position="187"/>
    </location>
</feature>
<feature type="region of interest" description="Disordered" evidence="1">
    <location>
        <begin position="1"/>
        <end position="22"/>
    </location>
</feature>
<reference evidence="4" key="1">
    <citation type="submission" date="2023-07" db="EMBL/GenBank/DDBJ databases">
        <title>Whole genome shotgun sequence of Streptomyces achromogenes subsp. rubradiris NBRC 14000.</title>
        <authorList>
            <person name="Komaki H."/>
            <person name="Tamura T."/>
        </authorList>
    </citation>
    <scope>NUCLEOTIDE SEQUENCE [LARGE SCALE GENOMIC DNA]</scope>
    <source>
        <strain evidence="4">NBRC 14000</strain>
    </source>
</reference>